<proteinExistence type="predicted"/>
<evidence type="ECO:0000313" key="2">
    <source>
        <dbReference type="Proteomes" id="UP001152531"/>
    </source>
</evidence>
<organism evidence="1 2">
    <name type="scientific">[Candida] jaroonii</name>
    <dbReference type="NCBI Taxonomy" id="467808"/>
    <lineage>
        <taxon>Eukaryota</taxon>
        <taxon>Fungi</taxon>
        <taxon>Dikarya</taxon>
        <taxon>Ascomycota</taxon>
        <taxon>Saccharomycotina</taxon>
        <taxon>Pichiomycetes</taxon>
        <taxon>Debaryomycetaceae</taxon>
        <taxon>Yamadazyma</taxon>
    </lineage>
</organism>
<name>A0ACA9YEG4_9ASCO</name>
<dbReference type="Proteomes" id="UP001152531">
    <property type="component" value="Unassembled WGS sequence"/>
</dbReference>
<sequence length="315" mass="33977">MNFLFLLFIKLALTDDRVNPEFENCDDCVQITTDNTPVTFPPIFTNPFEGDDGIVDTVTTVTGPSTVTTGTVDIPTPEVETPTITIEPSTVTAPVEPTITATTTDEIPIEVTTSINNPVTTPTVTSVCQTITSYSTKTFESTSTSVLTRISNSKSTIITPSTSYQPVHSLVEVTSGIRYGNISRIDYSTRTIDNTMTVTLYLVDIIDVLITQLTTYYYVYPTQSVNSVLTTSCHMDPVVTIPGDQTVVTPVPTAPTSSSFISSTSPLTTKSTSPSSMVIPTSTVTIINPCEANIFRGRAGKLELNYILLLIGLII</sequence>
<dbReference type="EMBL" id="CALSDN010000015">
    <property type="protein sequence ID" value="CAH6723476.1"/>
    <property type="molecule type" value="Genomic_DNA"/>
</dbReference>
<reference evidence="1" key="1">
    <citation type="submission" date="2022-06" db="EMBL/GenBank/DDBJ databases">
        <authorList>
            <person name="Legras J.-L."/>
            <person name="Devillers H."/>
            <person name="Grondin C."/>
        </authorList>
    </citation>
    <scope>NUCLEOTIDE SEQUENCE</scope>
    <source>
        <strain evidence="1">CLIB 1444</strain>
    </source>
</reference>
<protein>
    <submittedName>
        <fullName evidence="1">Uncharacterized protein</fullName>
    </submittedName>
</protein>
<gene>
    <name evidence="1" type="ORF">CLIB1444_15S02124</name>
</gene>
<accession>A0ACA9YEG4</accession>
<evidence type="ECO:0000313" key="1">
    <source>
        <dbReference type="EMBL" id="CAH6723476.1"/>
    </source>
</evidence>
<keyword evidence="2" id="KW-1185">Reference proteome</keyword>
<comment type="caution">
    <text evidence="1">The sequence shown here is derived from an EMBL/GenBank/DDBJ whole genome shotgun (WGS) entry which is preliminary data.</text>
</comment>